<dbReference type="PANTHER" id="PTHR47331:SF4">
    <property type="entry name" value="PEPTIDASE S1 DOMAIN-CONTAINING PROTEIN"/>
    <property type="match status" value="1"/>
</dbReference>
<dbReference type="PROSITE" id="PS50994">
    <property type="entry name" value="INTEGRASE"/>
    <property type="match status" value="1"/>
</dbReference>
<dbReference type="Proteomes" id="UP000069940">
    <property type="component" value="Unassembled WGS sequence"/>
</dbReference>
<dbReference type="InterPro" id="IPR040676">
    <property type="entry name" value="DUF5641"/>
</dbReference>
<accession>A0ABM1XSE3</accession>
<dbReference type="InterPro" id="IPR043502">
    <property type="entry name" value="DNA/RNA_pol_sf"/>
</dbReference>
<dbReference type="EnsemblMetazoa" id="AALFPA23_002392.R2205">
    <property type="protein sequence ID" value="AALFPA23_002392.P2205"/>
    <property type="gene ID" value="AALFPA23_002392"/>
</dbReference>
<dbReference type="SUPFAM" id="SSF53098">
    <property type="entry name" value="Ribonuclease H-like"/>
    <property type="match status" value="1"/>
</dbReference>
<reference evidence="2" key="2">
    <citation type="submission" date="2025-05" db="UniProtKB">
        <authorList>
            <consortium name="EnsemblMetazoa"/>
        </authorList>
    </citation>
    <scope>IDENTIFICATION</scope>
    <source>
        <strain evidence="2">Foshan</strain>
    </source>
</reference>
<dbReference type="InterPro" id="IPR041588">
    <property type="entry name" value="Integrase_H2C2"/>
</dbReference>
<keyword evidence="3" id="KW-1185">Reference proteome</keyword>
<dbReference type="InterPro" id="IPR001584">
    <property type="entry name" value="Integrase_cat-core"/>
</dbReference>
<organism evidence="2 3">
    <name type="scientific">Aedes albopictus</name>
    <name type="common">Asian tiger mosquito</name>
    <name type="synonym">Stegomyia albopicta</name>
    <dbReference type="NCBI Taxonomy" id="7160"/>
    <lineage>
        <taxon>Eukaryota</taxon>
        <taxon>Metazoa</taxon>
        <taxon>Ecdysozoa</taxon>
        <taxon>Arthropoda</taxon>
        <taxon>Hexapoda</taxon>
        <taxon>Insecta</taxon>
        <taxon>Pterygota</taxon>
        <taxon>Neoptera</taxon>
        <taxon>Endopterygota</taxon>
        <taxon>Diptera</taxon>
        <taxon>Nematocera</taxon>
        <taxon>Culicoidea</taxon>
        <taxon>Culicidae</taxon>
        <taxon>Culicinae</taxon>
        <taxon>Aedini</taxon>
        <taxon>Aedes</taxon>
        <taxon>Stegomyia</taxon>
    </lineage>
</organism>
<dbReference type="PANTHER" id="PTHR47331">
    <property type="entry name" value="PHD-TYPE DOMAIN-CONTAINING PROTEIN"/>
    <property type="match status" value="1"/>
</dbReference>
<feature type="domain" description="Integrase catalytic" evidence="1">
    <location>
        <begin position="775"/>
        <end position="960"/>
    </location>
</feature>
<dbReference type="RefSeq" id="XP_062710901.1">
    <property type="nucleotide sequence ID" value="XM_062854917.1"/>
</dbReference>
<evidence type="ECO:0000313" key="2">
    <source>
        <dbReference type="EnsemblMetazoa" id="AALFPA23_002392.P2205"/>
    </source>
</evidence>
<dbReference type="Gene3D" id="1.10.340.70">
    <property type="match status" value="1"/>
</dbReference>
<protein>
    <recommendedName>
        <fullName evidence="1">Integrase catalytic domain-containing protein</fullName>
    </recommendedName>
</protein>
<evidence type="ECO:0000259" key="1">
    <source>
        <dbReference type="PROSITE" id="PS50994"/>
    </source>
</evidence>
<proteinExistence type="predicted"/>
<dbReference type="Pfam" id="PF17921">
    <property type="entry name" value="Integrase_H2C2"/>
    <property type="match status" value="1"/>
</dbReference>
<dbReference type="GeneID" id="134288972"/>
<dbReference type="InterPro" id="IPR036397">
    <property type="entry name" value="RNaseH_sf"/>
</dbReference>
<dbReference type="Gene3D" id="3.10.10.10">
    <property type="entry name" value="HIV Type 1 Reverse Transcriptase, subunit A, domain 1"/>
    <property type="match status" value="1"/>
</dbReference>
<evidence type="ECO:0000313" key="3">
    <source>
        <dbReference type="Proteomes" id="UP000069940"/>
    </source>
</evidence>
<dbReference type="InterPro" id="IPR043128">
    <property type="entry name" value="Rev_trsase/Diguanyl_cyclase"/>
</dbReference>
<reference evidence="3" key="1">
    <citation type="journal article" date="2015" name="Proc. Natl. Acad. Sci. U.S.A.">
        <title>Genome sequence of the Asian Tiger mosquito, Aedes albopictus, reveals insights into its biology, genetics, and evolution.</title>
        <authorList>
            <person name="Chen X.G."/>
            <person name="Jiang X."/>
            <person name="Gu J."/>
            <person name="Xu M."/>
            <person name="Wu Y."/>
            <person name="Deng Y."/>
            <person name="Zhang C."/>
            <person name="Bonizzoni M."/>
            <person name="Dermauw W."/>
            <person name="Vontas J."/>
            <person name="Armbruster P."/>
            <person name="Huang X."/>
            <person name="Yang Y."/>
            <person name="Zhang H."/>
            <person name="He W."/>
            <person name="Peng H."/>
            <person name="Liu Y."/>
            <person name="Wu K."/>
            <person name="Chen J."/>
            <person name="Lirakis M."/>
            <person name="Topalis P."/>
            <person name="Van Leeuwen T."/>
            <person name="Hall A.B."/>
            <person name="Jiang X."/>
            <person name="Thorpe C."/>
            <person name="Mueller R.L."/>
            <person name="Sun C."/>
            <person name="Waterhouse R.M."/>
            <person name="Yan G."/>
            <person name="Tu Z.J."/>
            <person name="Fang X."/>
            <person name="James A.A."/>
        </authorList>
    </citation>
    <scope>NUCLEOTIDE SEQUENCE [LARGE SCALE GENOMIC DNA]</scope>
    <source>
        <strain evidence="3">Foshan</strain>
    </source>
</reference>
<dbReference type="Pfam" id="PF18701">
    <property type="entry name" value="DUF5641"/>
    <property type="match status" value="1"/>
</dbReference>
<dbReference type="Gene3D" id="3.30.70.270">
    <property type="match status" value="1"/>
</dbReference>
<dbReference type="Pfam" id="PF05380">
    <property type="entry name" value="Peptidase_A17"/>
    <property type="match status" value="1"/>
</dbReference>
<dbReference type="InterPro" id="IPR012337">
    <property type="entry name" value="RNaseH-like_sf"/>
</dbReference>
<dbReference type="Gene3D" id="3.30.420.10">
    <property type="entry name" value="Ribonuclease H-like superfamily/Ribonuclease H"/>
    <property type="match status" value="2"/>
</dbReference>
<sequence length="1093" mass="124757">MALRRCKQLENRLSKNSTLRENVHRQIEEYQNKGYAHLATPDELAMANPSRVWYIPLDVVVNPLKGKVRLVWDGRASVNGVSLNSQLMKGPDLLTSLPAVINRFRERRIGLGGDIKEMYHQIKIREEDKQFQRFLFRAIEGEPPKVYVMDVATFGSTCSPSSAQYIKNKNALEFAAEFPEAAEAIVKKHYVDDYYDSVDTEEEAIRRAEEVKYVHSKGGFDIRNWVSNSTKVLQKLGEQKMDQAVHLNKDKESGNERVLGIVWNPKQDTFSFSTEHREGVKEYLRGDKIPTKRIVLSCVMGFFDPLGLLAPFTVHGKILVQELWRTGCDWDEQIEGECLEGWQRWMSLLPAVEALRIPRRYFGDLYSSSLQSIELHIFTDASECAYGAAAYFRVMVDDHVRCSLVMARSKVAPLKQQSIPRLELMAAVLGAKLLTTVRENHSITVHRQFLWTDSQTVLSWIRSDQHKYKQAVAFKIGEILENTSVADWRWVPTKMNIADVLTKWGEGPPLESDSQWFRGPDFLYEPENVWPVPNVPSANTAEEMKARFLFHDGNPSGPAIDVGVTNRWKKLVRITAAVLRFVGNCRRKAGGEPIWTVKVADGHRNSVKPAMKSIQQPYQQMEFQKAEVVLWKQAQSEGFPDEVHTLLKNAGKGSTPQSLKRTSVLYLLKPTLDEEGVMRVDGRLKQAEYMPFDKRFPIILPRSHRITELLIQSYHEAFGHANRETVFNELRQRFHIPKLRAVIRKVVAECVWCKVHRCVPQVPQMAPLPVQRVTPLLRPFSVVGVDYLGPVTVVVGRRNEKRWVALFTCLAVRAVHLEVVHSLSTQSCLMAIRRFACKRGMPQEFFSDNGTNFQGASKEIGKVSRKIDEECAEAVVCSTTKWNFNPPGTPHMGGIWERMVRSVKEALKAFDDGRKLTDEVLQTTLSEAEDMINTRPLTYMSQDPGEQEAITPNHFLRGAVVGRDLQVDGPFKLADALRDLYRRSQYLADRMWERWSKEYLPGINRRTKWCTERRKLNVGDLVLIVDGNDRKSWIRGIVERIYTAADGRIRQAEVRTRNGVFRRAVVNLAVLEVTSGNSGSTDERLPELRAGEC</sequence>
<dbReference type="SUPFAM" id="SSF56672">
    <property type="entry name" value="DNA/RNA polymerases"/>
    <property type="match status" value="1"/>
</dbReference>
<name>A0ABM1XSE3_AEDAL</name>
<dbReference type="InterPro" id="IPR008042">
    <property type="entry name" value="Retrotrans_Pao"/>
</dbReference>